<gene>
    <name evidence="2" type="ordered locus">AARI_28810</name>
</gene>
<organism evidence="2 3">
    <name type="scientific">Glutamicibacter arilaitensis (strain DSM 16368 / CIP 108037 / IAM 15318 / JCM 13566 / NCIMB 14258 / Re117)</name>
    <name type="common">Arthrobacter arilaitensis</name>
    <dbReference type="NCBI Taxonomy" id="861360"/>
    <lineage>
        <taxon>Bacteria</taxon>
        <taxon>Bacillati</taxon>
        <taxon>Actinomycetota</taxon>
        <taxon>Actinomycetes</taxon>
        <taxon>Micrococcales</taxon>
        <taxon>Micrococcaceae</taxon>
        <taxon>Glutamicibacter</taxon>
    </lineage>
</organism>
<name>A0ABP1U7X1_GLUAR</name>
<evidence type="ECO:0000313" key="2">
    <source>
        <dbReference type="EMBL" id="CBT77077.1"/>
    </source>
</evidence>
<reference evidence="3" key="2">
    <citation type="submission" date="2010-07" db="EMBL/GenBank/DDBJ databases">
        <title>Complete genome sequence of Arthrobacter arilaitensis (strain DSM 16368 / CIP 108037 / JCM 13566 / Re117).</title>
        <authorList>
            <person name="Genoscope."/>
        </authorList>
    </citation>
    <scope>NUCLEOTIDE SEQUENCE [LARGE SCALE GENOMIC DNA]</scope>
    <source>
        <strain evidence="3">DSM 16368 / CIP 108037 / IAM 15318 / JCM 13566 / Re117</strain>
    </source>
</reference>
<reference evidence="3" key="1">
    <citation type="journal article" date="2010" name="PLoS ONE">
        <title>The Arthrobacter arilaitensis Re117 genome sequence reveals its genetic adaptation to the surface of cheese.</title>
        <authorList>
            <person name="Monnet C."/>
            <person name="Loux V."/>
            <person name="Gibrat J.F."/>
            <person name="Spinnler E."/>
            <person name="Barbe V."/>
            <person name="Vacherie B."/>
            <person name="Gavory F."/>
            <person name="Gourbeyre E."/>
            <person name="Siguier P."/>
            <person name="Chandler M."/>
            <person name="Elleuch R."/>
            <person name="Irlinger F."/>
            <person name="Vallaeys T."/>
        </authorList>
    </citation>
    <scope>NUCLEOTIDE SEQUENCE</scope>
    <source>
        <strain evidence="3">DSM 16368 / CIP 108037 / IAM 15318 / JCM 13566 / Re117</strain>
    </source>
</reference>
<feature type="region of interest" description="Disordered" evidence="1">
    <location>
        <begin position="1"/>
        <end position="40"/>
    </location>
</feature>
<accession>A0ABP1U7X1</accession>
<dbReference type="Proteomes" id="UP000006878">
    <property type="component" value="Chromosome"/>
</dbReference>
<evidence type="ECO:0000313" key="3">
    <source>
        <dbReference type="Proteomes" id="UP000006878"/>
    </source>
</evidence>
<sequence>MTRNLEGNHGRMPRLVQGPDRARSLNPPQHAAVPWPSLKSPAGRQFPPIIQFIHGAPGDTRAQEVSAA</sequence>
<proteinExistence type="predicted"/>
<keyword evidence="3" id="KW-1185">Reference proteome</keyword>
<dbReference type="EMBL" id="FQ311875">
    <property type="protein sequence ID" value="CBT77077.1"/>
    <property type="molecule type" value="Genomic_DNA"/>
</dbReference>
<protein>
    <submittedName>
        <fullName evidence="2">Uncharacterized protein</fullName>
    </submittedName>
</protein>
<evidence type="ECO:0000256" key="1">
    <source>
        <dbReference type="SAM" id="MobiDB-lite"/>
    </source>
</evidence>